<dbReference type="Pfam" id="PF01841">
    <property type="entry name" value="Transglut_core"/>
    <property type="match status" value="1"/>
</dbReference>
<evidence type="ECO:0000313" key="2">
    <source>
        <dbReference type="EMBL" id="GAF84775.1"/>
    </source>
</evidence>
<dbReference type="InterPro" id="IPR038765">
    <property type="entry name" value="Papain-like_cys_pep_sf"/>
</dbReference>
<proteinExistence type="predicted"/>
<dbReference type="SUPFAM" id="SSF54001">
    <property type="entry name" value="Cysteine proteinases"/>
    <property type="match status" value="1"/>
</dbReference>
<dbReference type="AlphaFoldDB" id="X0U8D9"/>
<dbReference type="EMBL" id="BARS01004920">
    <property type="protein sequence ID" value="GAF84775.1"/>
    <property type="molecule type" value="Genomic_DNA"/>
</dbReference>
<name>X0U8D9_9ZZZZ</name>
<protein>
    <recommendedName>
        <fullName evidence="1">Transglutaminase-like domain-containing protein</fullName>
    </recommendedName>
</protein>
<dbReference type="Gene3D" id="2.60.40.3140">
    <property type="match status" value="1"/>
</dbReference>
<reference evidence="2" key="1">
    <citation type="journal article" date="2014" name="Front. Microbiol.">
        <title>High frequency of phylogenetically diverse reductive dehalogenase-homologous genes in deep subseafloor sedimentary metagenomes.</title>
        <authorList>
            <person name="Kawai M."/>
            <person name="Futagami T."/>
            <person name="Toyoda A."/>
            <person name="Takaki Y."/>
            <person name="Nishi S."/>
            <person name="Hori S."/>
            <person name="Arai W."/>
            <person name="Tsubouchi T."/>
            <person name="Morono Y."/>
            <person name="Uchiyama I."/>
            <person name="Ito T."/>
            <person name="Fujiyama A."/>
            <person name="Inagaki F."/>
            <person name="Takami H."/>
        </authorList>
    </citation>
    <scope>NUCLEOTIDE SEQUENCE</scope>
    <source>
        <strain evidence="2">Expedition CK06-06</strain>
    </source>
</reference>
<accession>X0U8D9</accession>
<feature type="non-terminal residue" evidence="2">
    <location>
        <position position="447"/>
    </location>
</feature>
<sequence>DCRYHFVHPEEVPVRYKQYHISLTPKIERKDGLVSYLFERKNAPAIEIEPRTPPESRPIPRVVFGSTLGWDEIAPRAYRLMSGQIKESGKIKQISDNVAGKTKDSSMESMVKNMYYAVSQGISYVAFEYGDNAWKPHTPDDVITNKYGDCKDGATLLVSLLRCRGIPSYQVLLRTSGKGPLNKDMPYMGQFDHCIACVPKPDGKGYWWLDTTTKMHAFGTVPAVDQGCEALVLKGEEATFVTIPKSKMKDNCHETKMNLSLDKGTRARVTTSFSSTGMFKAQSMGEGYRMKILGKDKLQEQMRRSDPTFELVRYENSLKSELDLDAPFTAEIEYFSRNLLMDTGHALVFDLSKISPFRAFRFREERKFDYMASTRGVPHRNVIMGKMEIPAGFTVSDDGLPPQINRENNLAKIQRRVTRKGNTIEVYMELGIKKPVVPVNEYHEFIG</sequence>
<gene>
    <name evidence="2" type="ORF">S01H1_09630</name>
</gene>
<evidence type="ECO:0000259" key="1">
    <source>
        <dbReference type="Pfam" id="PF01841"/>
    </source>
</evidence>
<dbReference type="Gene3D" id="2.60.120.1130">
    <property type="match status" value="1"/>
</dbReference>
<comment type="caution">
    <text evidence="2">The sequence shown here is derived from an EMBL/GenBank/DDBJ whole genome shotgun (WGS) entry which is preliminary data.</text>
</comment>
<feature type="domain" description="Transglutaminase-like" evidence="1">
    <location>
        <begin position="94"/>
        <end position="180"/>
    </location>
</feature>
<dbReference type="InterPro" id="IPR002931">
    <property type="entry name" value="Transglutaminase-like"/>
</dbReference>
<dbReference type="Gene3D" id="3.10.620.30">
    <property type="match status" value="1"/>
</dbReference>
<feature type="non-terminal residue" evidence="2">
    <location>
        <position position="1"/>
    </location>
</feature>
<organism evidence="2">
    <name type="scientific">marine sediment metagenome</name>
    <dbReference type="NCBI Taxonomy" id="412755"/>
    <lineage>
        <taxon>unclassified sequences</taxon>
        <taxon>metagenomes</taxon>
        <taxon>ecological metagenomes</taxon>
    </lineage>
</organism>